<dbReference type="InterPro" id="IPR020449">
    <property type="entry name" value="Tscrpt_reg_AraC-type_HTH"/>
</dbReference>
<feature type="domain" description="HTH araC/xylS-type" evidence="4">
    <location>
        <begin position="240"/>
        <end position="338"/>
    </location>
</feature>
<dbReference type="Pfam" id="PF12833">
    <property type="entry name" value="HTH_18"/>
    <property type="match status" value="1"/>
</dbReference>
<dbReference type="GO" id="GO:0005829">
    <property type="term" value="C:cytosol"/>
    <property type="evidence" value="ECO:0007669"/>
    <property type="project" value="TreeGrafter"/>
</dbReference>
<dbReference type="Gene3D" id="1.10.10.60">
    <property type="entry name" value="Homeodomain-like"/>
    <property type="match status" value="1"/>
</dbReference>
<sequence length="338" mass="38167">MSDRDITPKHGAVFVQVLARDLLEQGISEQKVFEGTGFGPWVLEQEKPFAPFDDIAGFFEHAADLTGDDTLGFMRGAQREMRRTGLISYVGLASPTVSDFIHNVTRYRQVFSDAVEVDIGNLQRDGILRWHFSVPSKVRRRQYVEFGASGLLHAMRQAANRDFCPKLVTLRHLRNTNVDVLERFFGCEVQFGAMHNAYHFHQKDLELPLMTADNELYSVLTDYCEAILQDKSRNLPPIVIKVERAIADRLAKGEAHQEAVALALGMSARTLARRLADENTTFFKTLEELRSSLAVSYLKDSNLVLAEIAYLLGYSALSSFNEAFKRWTGQTPGQFRIS</sequence>
<evidence type="ECO:0000259" key="4">
    <source>
        <dbReference type="PROSITE" id="PS01124"/>
    </source>
</evidence>
<keyword evidence="3" id="KW-0804">Transcription</keyword>
<evidence type="ECO:0000313" key="5">
    <source>
        <dbReference type="EMBL" id="RBW61618.1"/>
    </source>
</evidence>
<dbReference type="InterPro" id="IPR018060">
    <property type="entry name" value="HTH_AraC"/>
</dbReference>
<evidence type="ECO:0000256" key="1">
    <source>
        <dbReference type="ARBA" id="ARBA00023015"/>
    </source>
</evidence>
<dbReference type="GO" id="GO:0000976">
    <property type="term" value="F:transcription cis-regulatory region binding"/>
    <property type="evidence" value="ECO:0007669"/>
    <property type="project" value="TreeGrafter"/>
</dbReference>
<keyword evidence="2" id="KW-0238">DNA-binding</keyword>
<evidence type="ECO:0000256" key="3">
    <source>
        <dbReference type="ARBA" id="ARBA00023163"/>
    </source>
</evidence>
<gene>
    <name evidence="5" type="ORF">DS909_02605</name>
</gene>
<dbReference type="AlphaFoldDB" id="A0A366XCU0"/>
<dbReference type="EMBL" id="QOCE01000005">
    <property type="protein sequence ID" value="RBW61618.1"/>
    <property type="molecule type" value="Genomic_DNA"/>
</dbReference>
<dbReference type="GO" id="GO:0003700">
    <property type="term" value="F:DNA-binding transcription factor activity"/>
    <property type="evidence" value="ECO:0007669"/>
    <property type="project" value="InterPro"/>
</dbReference>
<dbReference type="SMART" id="SM00342">
    <property type="entry name" value="HTH_ARAC"/>
    <property type="match status" value="1"/>
</dbReference>
<dbReference type="Pfam" id="PF12625">
    <property type="entry name" value="Arabinose_bd"/>
    <property type="match status" value="1"/>
</dbReference>
<reference evidence="5 6" key="1">
    <citation type="submission" date="2018-07" db="EMBL/GenBank/DDBJ databases">
        <title>Modular assembly of carbohydrate-degrading microbial communities in the ocean.</title>
        <authorList>
            <person name="Enke T.N."/>
            <person name="Datta M.S."/>
            <person name="Schwartzman J.A."/>
            <person name="Cermak N."/>
            <person name="Schmitz D.A."/>
            <person name="Barrere J."/>
            <person name="Cordero O.X."/>
        </authorList>
    </citation>
    <scope>NUCLEOTIDE SEQUENCE [LARGE SCALE GENOMIC DNA]</scope>
    <source>
        <strain evidence="5 6">C3M10</strain>
    </source>
</reference>
<dbReference type="PRINTS" id="PR00032">
    <property type="entry name" value="HTHARAC"/>
</dbReference>
<evidence type="ECO:0000313" key="6">
    <source>
        <dbReference type="Proteomes" id="UP000252706"/>
    </source>
</evidence>
<comment type="caution">
    <text evidence="5">The sequence shown here is derived from an EMBL/GenBank/DDBJ whole genome shotgun (WGS) entry which is preliminary data.</text>
</comment>
<name>A0A366XCU0_9RHOB</name>
<dbReference type="PANTHER" id="PTHR47894">
    <property type="entry name" value="HTH-TYPE TRANSCRIPTIONAL REGULATOR GADX"/>
    <property type="match status" value="1"/>
</dbReference>
<keyword evidence="1" id="KW-0805">Transcription regulation</keyword>
<dbReference type="OrthoDB" id="9805730at2"/>
<dbReference type="RefSeq" id="WP_113821880.1">
    <property type="nucleotide sequence ID" value="NZ_QOCE01000005.1"/>
</dbReference>
<evidence type="ECO:0000256" key="2">
    <source>
        <dbReference type="ARBA" id="ARBA00023125"/>
    </source>
</evidence>
<dbReference type="InterPro" id="IPR032687">
    <property type="entry name" value="AraC-type_N"/>
</dbReference>
<accession>A0A366XCU0</accession>
<dbReference type="Proteomes" id="UP000252706">
    <property type="component" value="Unassembled WGS sequence"/>
</dbReference>
<dbReference type="SUPFAM" id="SSF46689">
    <property type="entry name" value="Homeodomain-like"/>
    <property type="match status" value="1"/>
</dbReference>
<dbReference type="PANTHER" id="PTHR47894:SF1">
    <property type="entry name" value="HTH-TYPE TRANSCRIPTIONAL REGULATOR VQSM"/>
    <property type="match status" value="1"/>
</dbReference>
<protein>
    <recommendedName>
        <fullName evidence="4">HTH araC/xylS-type domain-containing protein</fullName>
    </recommendedName>
</protein>
<proteinExistence type="predicted"/>
<dbReference type="PROSITE" id="PS01124">
    <property type="entry name" value="HTH_ARAC_FAMILY_2"/>
    <property type="match status" value="1"/>
</dbReference>
<dbReference type="InterPro" id="IPR009057">
    <property type="entry name" value="Homeodomain-like_sf"/>
</dbReference>
<organism evidence="5 6">
    <name type="scientific">Phaeobacter gallaeciensis</name>
    <dbReference type="NCBI Taxonomy" id="60890"/>
    <lineage>
        <taxon>Bacteria</taxon>
        <taxon>Pseudomonadati</taxon>
        <taxon>Pseudomonadota</taxon>
        <taxon>Alphaproteobacteria</taxon>
        <taxon>Rhodobacterales</taxon>
        <taxon>Roseobacteraceae</taxon>
        <taxon>Phaeobacter</taxon>
    </lineage>
</organism>